<evidence type="ECO:0000259" key="4">
    <source>
        <dbReference type="PROSITE" id="PS51149"/>
    </source>
</evidence>
<evidence type="ECO:0000256" key="3">
    <source>
        <dbReference type="PROSITE-ProRule" id="PRU00493"/>
    </source>
</evidence>
<proteinExistence type="predicted"/>
<dbReference type="InterPro" id="IPR051215">
    <property type="entry name" value="GRE"/>
</dbReference>
<evidence type="ECO:0000259" key="5">
    <source>
        <dbReference type="PROSITE" id="PS51554"/>
    </source>
</evidence>
<dbReference type="InterPro" id="IPR001150">
    <property type="entry name" value="Gly_radical"/>
</dbReference>
<dbReference type="GO" id="GO:0016829">
    <property type="term" value="F:lyase activity"/>
    <property type="evidence" value="ECO:0007669"/>
    <property type="project" value="UniProtKB-KW"/>
</dbReference>
<accession>A0A6C7C7B4</accession>
<dbReference type="Gene3D" id="3.20.70.20">
    <property type="match status" value="1"/>
</dbReference>
<dbReference type="PANTHER" id="PTHR43641:SF2">
    <property type="entry name" value="DEHYDRATASE YBIW-RELATED"/>
    <property type="match status" value="1"/>
</dbReference>
<dbReference type="Proteomes" id="UP000198067">
    <property type="component" value="Chromosome"/>
</dbReference>
<organism evidence="6 7">
    <name type="scientific">Salmonella enterica subsp. salamae serovar 55:k:z39 str. 1315K</name>
    <dbReference type="NCBI Taxonomy" id="1243602"/>
    <lineage>
        <taxon>Bacteria</taxon>
        <taxon>Pseudomonadati</taxon>
        <taxon>Pseudomonadota</taxon>
        <taxon>Gammaproteobacteria</taxon>
        <taxon>Enterobacterales</taxon>
        <taxon>Enterobacteriaceae</taxon>
        <taxon>Salmonella</taxon>
    </lineage>
</organism>
<sequence length="906" mass="101873">MSDIVAVMNRPSDRGASVLNKEHTAMLNTEQQNKSSLPLSFQYGKAPDEVMDREIKVTGSARAKKLLDDYYEAKVSLDTEFTYWYTQKWIEAEGHHPMLRRSMALKCGFEHLTPMITRGELLAMQKTRYVRGAYIMPWTSNRFPLNSEEQMETESAKAATKSLEDVTIVAEGGGNVTESVGNVLSISKRFGVRREEYPVIVELCRYWKNKSVEDSSFMWAAMHPRFEQFLNMKKAVLMCSDLETSVRHGRNVVNFQYPLQIGFKGMLEKCRRKIAENTGGSPDSLAFWQGSILVIEGVQTWIGNYAKEAKRMANIERDPTLRQELTDMADRLLWIIDNPPRTFLEACQLMWTCHIAVLNEIQGSGISPGRIGQVLYPFWQKDIKEGRITREETLEVLECMRVKFTGIDLAMAVGTIGLLAGSTFNNIGIGGLKANGSSAENELEELIMEAAMRCSTPQPTLSMLYDSKLSDKFVLKAVECNKTGSGFPAWVNNRVAIEYLMKTFGEEKISLEDARSWTIGGCLEIQPGALVNGEIGAGSYSSTGVGFINMPKILELVLWDGVDPRTGTRVFEPHGLKLDSFEQVMAQFKHYFREVVVLFEEMFNIKSASTLEVDNPIFYSALMADCIESGLDIDRGGSRYNRCFTTWISGQVNLTNSLASIKKNVFEEQKFSLNDLKAALENNFGYQSVSETGNYSMFDQKRVSNHWARLHSQCLSAPKFGNDDPYVDDIYKDIVEYFRDIVPEVNDVFGRPWVPCMLSVTTHGPLGQACVASADGRLTGLTLADGAQSPYPGTDVSGPYAVFNSATCIDHSDFMNTQLNTKIHPSAIKGVQGSKKLQELIRAYMDKGGYHIQFNIVDSRMLKDAQENPGNYRDLMVRVAGFTQYWVELSKPIQDEIISRTEYEEI</sequence>
<feature type="modified residue" description="Glycine radical" evidence="3">
    <location>
        <position position="881"/>
    </location>
</feature>
<gene>
    <name evidence="6" type="ORF">LFZ47_23450</name>
</gene>
<evidence type="ECO:0000313" key="6">
    <source>
        <dbReference type="EMBL" id="ASG90262.1"/>
    </source>
</evidence>
<name>A0A6C7C7B4_SALER</name>
<dbReference type="PROSITE" id="PS51554">
    <property type="entry name" value="PFL"/>
    <property type="match status" value="1"/>
</dbReference>
<dbReference type="EMBL" id="CP022139">
    <property type="protein sequence ID" value="ASG90262.1"/>
    <property type="molecule type" value="Genomic_DNA"/>
</dbReference>
<feature type="domain" description="Glycine radical" evidence="4">
    <location>
        <begin position="786"/>
        <end position="906"/>
    </location>
</feature>
<keyword evidence="1 3" id="KW-0556">Organic radical</keyword>
<evidence type="ECO:0000256" key="1">
    <source>
        <dbReference type="ARBA" id="ARBA00022818"/>
    </source>
</evidence>
<dbReference type="PROSITE" id="PS51149">
    <property type="entry name" value="GLY_RADICAL_2"/>
    <property type="match status" value="1"/>
</dbReference>
<dbReference type="PANTHER" id="PTHR43641">
    <property type="entry name" value="FORMATE ACETYLTRANSFERASE 3-RELATED"/>
    <property type="match status" value="1"/>
</dbReference>
<evidence type="ECO:0000256" key="2">
    <source>
        <dbReference type="ARBA" id="ARBA00023239"/>
    </source>
</evidence>
<feature type="domain" description="PFL" evidence="5">
    <location>
        <begin position="61"/>
        <end position="778"/>
    </location>
</feature>
<dbReference type="AlphaFoldDB" id="A0A6C7C7B4"/>
<dbReference type="SUPFAM" id="SSF51998">
    <property type="entry name" value="PFL-like glycyl radical enzymes"/>
    <property type="match status" value="1"/>
</dbReference>
<evidence type="ECO:0000313" key="7">
    <source>
        <dbReference type="Proteomes" id="UP000198067"/>
    </source>
</evidence>
<protein>
    <submittedName>
        <fullName evidence="6">MFS transporter</fullName>
    </submittedName>
</protein>
<dbReference type="Pfam" id="PF01228">
    <property type="entry name" value="Gly_radical"/>
    <property type="match status" value="1"/>
</dbReference>
<reference evidence="6 7" key="1">
    <citation type="submission" date="2017-06" db="EMBL/GenBank/DDBJ databases">
        <title>Salmonella reference genomes for public health.</title>
        <authorList>
            <person name="Robertson J."/>
            <person name="Yoshida C."/>
            <person name="Gurnik S."/>
            <person name="Nash J."/>
        </authorList>
    </citation>
    <scope>NUCLEOTIDE SEQUENCE [LARGE SCALE GENOMIC DNA]</scope>
    <source>
        <strain evidence="6 7">1315K</strain>
    </source>
</reference>
<dbReference type="Pfam" id="PF02901">
    <property type="entry name" value="PFL-like"/>
    <property type="match status" value="1"/>
</dbReference>
<dbReference type="GO" id="GO:0005829">
    <property type="term" value="C:cytosol"/>
    <property type="evidence" value="ECO:0007669"/>
    <property type="project" value="TreeGrafter"/>
</dbReference>
<keyword evidence="2" id="KW-0456">Lyase</keyword>
<dbReference type="InterPro" id="IPR004184">
    <property type="entry name" value="PFL_dom"/>
</dbReference>